<dbReference type="SUPFAM" id="SSF116734">
    <property type="entry name" value="DNA methylase specificity domain"/>
    <property type="match status" value="2"/>
</dbReference>
<dbReference type="InterPro" id="IPR044946">
    <property type="entry name" value="Restrct_endonuc_typeI_TRD_sf"/>
</dbReference>
<gene>
    <name evidence="5" type="primary">hsdS_2</name>
    <name evidence="5" type="ORF">CA13_58330</name>
</gene>
<proteinExistence type="inferred from homology"/>
<evidence type="ECO:0000256" key="2">
    <source>
        <dbReference type="ARBA" id="ARBA00022747"/>
    </source>
</evidence>
<dbReference type="PANTHER" id="PTHR43140:SF1">
    <property type="entry name" value="TYPE I RESTRICTION ENZYME ECOKI SPECIFICITY SUBUNIT"/>
    <property type="match status" value="1"/>
</dbReference>
<dbReference type="EMBL" id="SJPJ01000001">
    <property type="protein sequence ID" value="TWT84356.1"/>
    <property type="molecule type" value="Genomic_DNA"/>
</dbReference>
<reference evidence="5 6" key="1">
    <citation type="submission" date="2019-02" db="EMBL/GenBank/DDBJ databases">
        <title>Deep-cultivation of Planctomycetes and their phenomic and genomic characterization uncovers novel biology.</title>
        <authorList>
            <person name="Wiegand S."/>
            <person name="Jogler M."/>
            <person name="Boedeker C."/>
            <person name="Pinto D."/>
            <person name="Vollmers J."/>
            <person name="Rivas-Marin E."/>
            <person name="Kohn T."/>
            <person name="Peeters S.H."/>
            <person name="Heuer A."/>
            <person name="Rast P."/>
            <person name="Oberbeckmann S."/>
            <person name="Bunk B."/>
            <person name="Jeske O."/>
            <person name="Meyerdierks A."/>
            <person name="Storesund J.E."/>
            <person name="Kallscheuer N."/>
            <person name="Luecker S."/>
            <person name="Lage O.M."/>
            <person name="Pohl T."/>
            <person name="Merkel B.J."/>
            <person name="Hornburger P."/>
            <person name="Mueller R.-W."/>
            <person name="Bruemmer F."/>
            <person name="Labrenz M."/>
            <person name="Spormann A.M."/>
            <person name="Op Den Camp H."/>
            <person name="Overmann J."/>
            <person name="Amann R."/>
            <person name="Jetten M.S.M."/>
            <person name="Mascher T."/>
            <person name="Medema M.H."/>
            <person name="Devos D.P."/>
            <person name="Kaster A.-K."/>
            <person name="Ovreas L."/>
            <person name="Rohde M."/>
            <person name="Galperin M.Y."/>
            <person name="Jogler C."/>
        </authorList>
    </citation>
    <scope>NUCLEOTIDE SEQUENCE [LARGE SCALE GENOMIC DNA]</scope>
    <source>
        <strain evidence="5 6">CA13</strain>
    </source>
</reference>
<sequence length="450" mass="50133">MSFPAYDEYEASGVLSLGLIPKHWTLKSSAMSSERIAVGLATSVTAHYRDTGVPIIRSMNIKEGYFDDSDMLYLDEEFADSLASKVVYGGDVIAVHTGSNLGLACVVPDAYDQCHTFTTLIVSPKSDLLNDYFTYCMNSAHGKSEVNRLKFGFGKDNLNVRDFKSFNTLLPPFAEQQANSSFLDVETSKIDGLVSEQRRLIELLKEKRQAVISHAVTKGLCPNAPMKPSGIQWLGDVPQHWEVVKLKRVARVNTGVAKGKDHASKKTINVPYLRVANVQDGYLDLETVTTIDILEHELERYRLVAGDVLMNEGGDFDKLGRGHIWDGQIDPCITQNHVFAVRPTAVKSRWLSRITSSDYAQFCFMTRSNQSTNLASISSTNLMKLPVILPPEDEQNEILDFIRDSTDQFDGLLAEAERAIELLGERRTALIYAAVTGKIDVREFAHQETL</sequence>
<dbReference type="AlphaFoldDB" id="A0A5C5ZB45"/>
<accession>A0A5C5ZB45</accession>
<evidence type="ECO:0000256" key="3">
    <source>
        <dbReference type="ARBA" id="ARBA00023125"/>
    </source>
</evidence>
<dbReference type="OrthoDB" id="9795776at2"/>
<feature type="domain" description="Type I restriction modification DNA specificity" evidence="4">
    <location>
        <begin position="238"/>
        <end position="407"/>
    </location>
</feature>
<feature type="domain" description="Type I restriction modification DNA specificity" evidence="4">
    <location>
        <begin position="90"/>
        <end position="187"/>
    </location>
</feature>
<dbReference type="InterPro" id="IPR051212">
    <property type="entry name" value="Type-I_RE_S_subunit"/>
</dbReference>
<keyword evidence="6" id="KW-1185">Reference proteome</keyword>
<comment type="caution">
    <text evidence="5">The sequence shown here is derived from an EMBL/GenBank/DDBJ whole genome shotgun (WGS) entry which is preliminary data.</text>
</comment>
<dbReference type="CDD" id="cd17253">
    <property type="entry name" value="RMtype1_S_Eco933I-TRD2-CR2_like"/>
    <property type="match status" value="1"/>
</dbReference>
<dbReference type="Pfam" id="PF01420">
    <property type="entry name" value="Methylase_S"/>
    <property type="match status" value="2"/>
</dbReference>
<dbReference type="GO" id="GO:0003677">
    <property type="term" value="F:DNA binding"/>
    <property type="evidence" value="ECO:0007669"/>
    <property type="project" value="UniProtKB-KW"/>
</dbReference>
<dbReference type="GO" id="GO:0009307">
    <property type="term" value="P:DNA restriction-modification system"/>
    <property type="evidence" value="ECO:0007669"/>
    <property type="project" value="UniProtKB-KW"/>
</dbReference>
<keyword evidence="2" id="KW-0680">Restriction system</keyword>
<dbReference type="Gene3D" id="3.90.220.20">
    <property type="entry name" value="DNA methylase specificity domains"/>
    <property type="match status" value="2"/>
</dbReference>
<evidence type="ECO:0000313" key="5">
    <source>
        <dbReference type="EMBL" id="TWT84356.1"/>
    </source>
</evidence>
<organism evidence="5 6">
    <name type="scientific">Novipirellula herctigrandis</name>
    <dbReference type="NCBI Taxonomy" id="2527986"/>
    <lineage>
        <taxon>Bacteria</taxon>
        <taxon>Pseudomonadati</taxon>
        <taxon>Planctomycetota</taxon>
        <taxon>Planctomycetia</taxon>
        <taxon>Pirellulales</taxon>
        <taxon>Pirellulaceae</taxon>
        <taxon>Novipirellula</taxon>
    </lineage>
</organism>
<protein>
    <submittedName>
        <fullName evidence="5">Type-1 restriction enzyme EcoKI specificity protein</fullName>
    </submittedName>
</protein>
<evidence type="ECO:0000259" key="4">
    <source>
        <dbReference type="Pfam" id="PF01420"/>
    </source>
</evidence>
<dbReference type="PANTHER" id="PTHR43140">
    <property type="entry name" value="TYPE-1 RESTRICTION ENZYME ECOKI SPECIFICITY PROTEIN"/>
    <property type="match status" value="1"/>
</dbReference>
<dbReference type="InterPro" id="IPR000055">
    <property type="entry name" value="Restrct_endonuc_typeI_TRD"/>
</dbReference>
<dbReference type="Proteomes" id="UP000315010">
    <property type="component" value="Unassembled WGS sequence"/>
</dbReference>
<dbReference type="RefSeq" id="WP_146402038.1">
    <property type="nucleotide sequence ID" value="NZ_SJPJ01000001.1"/>
</dbReference>
<evidence type="ECO:0000313" key="6">
    <source>
        <dbReference type="Proteomes" id="UP000315010"/>
    </source>
</evidence>
<keyword evidence="3" id="KW-0238">DNA-binding</keyword>
<dbReference type="Gene3D" id="1.10.287.1120">
    <property type="entry name" value="Bipartite methylase S protein"/>
    <property type="match status" value="1"/>
</dbReference>
<evidence type="ECO:0000256" key="1">
    <source>
        <dbReference type="ARBA" id="ARBA00010923"/>
    </source>
</evidence>
<name>A0A5C5ZB45_9BACT</name>
<comment type="similarity">
    <text evidence="1">Belongs to the type-I restriction system S methylase family.</text>
</comment>